<feature type="transmembrane region" description="Helical" evidence="7">
    <location>
        <begin position="166"/>
        <end position="188"/>
    </location>
</feature>
<organism evidence="9 10">
    <name type="scientific">Herbiconiux ginsengi</name>
    <dbReference type="NCBI Taxonomy" id="381665"/>
    <lineage>
        <taxon>Bacteria</taxon>
        <taxon>Bacillati</taxon>
        <taxon>Actinomycetota</taxon>
        <taxon>Actinomycetes</taxon>
        <taxon>Micrococcales</taxon>
        <taxon>Microbacteriaceae</taxon>
        <taxon>Herbiconiux</taxon>
    </lineage>
</organism>
<evidence type="ECO:0000256" key="6">
    <source>
        <dbReference type="ARBA" id="ARBA00023136"/>
    </source>
</evidence>
<reference evidence="9 10" key="1">
    <citation type="submission" date="2016-10" db="EMBL/GenBank/DDBJ databases">
        <authorList>
            <person name="de Groot N.N."/>
        </authorList>
    </citation>
    <scope>NUCLEOTIDE SEQUENCE [LARGE SCALE GENOMIC DNA]</scope>
    <source>
        <strain evidence="9 10">CGMCC 4.3491</strain>
    </source>
</reference>
<feature type="transmembrane region" description="Helical" evidence="7">
    <location>
        <begin position="220"/>
        <end position="240"/>
    </location>
</feature>
<feature type="transmembrane region" description="Helical" evidence="7">
    <location>
        <begin position="90"/>
        <end position="113"/>
    </location>
</feature>
<keyword evidence="5 7" id="KW-1133">Transmembrane helix</keyword>
<evidence type="ECO:0000256" key="1">
    <source>
        <dbReference type="ARBA" id="ARBA00004651"/>
    </source>
</evidence>
<evidence type="ECO:0000313" key="9">
    <source>
        <dbReference type="EMBL" id="SDZ56197.1"/>
    </source>
</evidence>
<feature type="transmembrane region" description="Helical" evidence="7">
    <location>
        <begin position="275"/>
        <end position="294"/>
    </location>
</feature>
<dbReference type="AlphaFoldDB" id="A0A1H3U1K7"/>
<dbReference type="Proteomes" id="UP000198891">
    <property type="component" value="Unassembled WGS sequence"/>
</dbReference>
<comment type="subcellular location">
    <subcellularLocation>
        <location evidence="1 7">Cell membrane</location>
        <topology evidence="1 7">Multi-pass membrane protein</topology>
    </subcellularLocation>
</comment>
<evidence type="ECO:0000259" key="8">
    <source>
        <dbReference type="PROSITE" id="PS50928"/>
    </source>
</evidence>
<dbReference type="EMBL" id="FNPZ01000010">
    <property type="protein sequence ID" value="SDZ56197.1"/>
    <property type="molecule type" value="Genomic_DNA"/>
</dbReference>
<gene>
    <name evidence="9" type="ORF">SAMN05216554_0001</name>
</gene>
<keyword evidence="4 7" id="KW-0812">Transmembrane</keyword>
<protein>
    <submittedName>
        <fullName evidence="9">Carbohydrate ABC transporter membrane protein 1, CUT1 family</fullName>
    </submittedName>
</protein>
<evidence type="ECO:0000256" key="2">
    <source>
        <dbReference type="ARBA" id="ARBA00022448"/>
    </source>
</evidence>
<dbReference type="GO" id="GO:0055085">
    <property type="term" value="P:transmembrane transport"/>
    <property type="evidence" value="ECO:0007669"/>
    <property type="project" value="InterPro"/>
</dbReference>
<dbReference type="PANTHER" id="PTHR43227">
    <property type="entry name" value="BLL4140 PROTEIN"/>
    <property type="match status" value="1"/>
</dbReference>
<evidence type="ECO:0000256" key="4">
    <source>
        <dbReference type="ARBA" id="ARBA00022692"/>
    </source>
</evidence>
<evidence type="ECO:0000256" key="5">
    <source>
        <dbReference type="ARBA" id="ARBA00022989"/>
    </source>
</evidence>
<dbReference type="InterPro" id="IPR000515">
    <property type="entry name" value="MetI-like"/>
</dbReference>
<keyword evidence="10" id="KW-1185">Reference proteome</keyword>
<feature type="transmembrane region" description="Helical" evidence="7">
    <location>
        <begin position="125"/>
        <end position="146"/>
    </location>
</feature>
<dbReference type="InterPro" id="IPR050809">
    <property type="entry name" value="UgpAE/MalFG_permease"/>
</dbReference>
<comment type="similarity">
    <text evidence="7">Belongs to the binding-protein-dependent transport system permease family.</text>
</comment>
<dbReference type="CDD" id="cd06261">
    <property type="entry name" value="TM_PBP2"/>
    <property type="match status" value="1"/>
</dbReference>
<dbReference type="Pfam" id="PF00528">
    <property type="entry name" value="BPD_transp_1"/>
    <property type="match status" value="1"/>
</dbReference>
<evidence type="ECO:0000256" key="3">
    <source>
        <dbReference type="ARBA" id="ARBA00022475"/>
    </source>
</evidence>
<dbReference type="OrthoDB" id="3210259at2"/>
<evidence type="ECO:0000256" key="7">
    <source>
        <dbReference type="RuleBase" id="RU363032"/>
    </source>
</evidence>
<accession>A0A1H3U1K7</accession>
<evidence type="ECO:0000313" key="10">
    <source>
        <dbReference type="Proteomes" id="UP000198891"/>
    </source>
</evidence>
<dbReference type="SUPFAM" id="SSF161098">
    <property type="entry name" value="MetI-like"/>
    <property type="match status" value="1"/>
</dbReference>
<keyword evidence="3" id="KW-1003">Cell membrane</keyword>
<dbReference type="Gene3D" id="1.10.3720.10">
    <property type="entry name" value="MetI-like"/>
    <property type="match status" value="1"/>
</dbReference>
<feature type="domain" description="ABC transmembrane type-1" evidence="8">
    <location>
        <begin position="87"/>
        <end position="293"/>
    </location>
</feature>
<dbReference type="PANTHER" id="PTHR43227:SF8">
    <property type="entry name" value="DIACETYLCHITOBIOSE UPTAKE SYSTEM PERMEASE PROTEIN DASB"/>
    <property type="match status" value="1"/>
</dbReference>
<dbReference type="STRING" id="381665.SAMN05216554_0001"/>
<sequence>MNPPTPTVAVVRRRQPLGRRRLLAVIGFTAPFVVLFALLYVAPVLYAFVQSFFKVYRASTYEAPSVVFAGLEQYATALSSDVFWTGLGRVLLLLVIQVPITIGLATLFALLLDSPVVKGRKFFRLAFFAPYAVPSVIAAIMWGFFYAPTLSPVPALATGIDFLGSAVLLAIGNILTWTVAGFNMLIIYSSLQSIPQEVYEAARIDGASETRIAWSIKVPLISPAIVLGTVFSIIGAFQLFNEPTVLRALSNGITSTFTPNMLIFNTSATPDYNLAAAYSVVLALITCVLSFGFLRLTRLRSLS</sequence>
<keyword evidence="2 7" id="KW-0813">Transport</keyword>
<feature type="transmembrane region" description="Helical" evidence="7">
    <location>
        <begin position="22"/>
        <end position="49"/>
    </location>
</feature>
<dbReference type="PROSITE" id="PS50928">
    <property type="entry name" value="ABC_TM1"/>
    <property type="match status" value="1"/>
</dbReference>
<dbReference type="GO" id="GO:0005886">
    <property type="term" value="C:plasma membrane"/>
    <property type="evidence" value="ECO:0007669"/>
    <property type="project" value="UniProtKB-SubCell"/>
</dbReference>
<proteinExistence type="inferred from homology"/>
<dbReference type="InterPro" id="IPR035906">
    <property type="entry name" value="MetI-like_sf"/>
</dbReference>
<name>A0A1H3U1K7_9MICO</name>
<dbReference type="RefSeq" id="WP_092558352.1">
    <property type="nucleotide sequence ID" value="NZ_FNPZ01000010.1"/>
</dbReference>
<keyword evidence="6 7" id="KW-0472">Membrane</keyword>